<dbReference type="EMBL" id="UINC01187096">
    <property type="protein sequence ID" value="SVD99636.1"/>
    <property type="molecule type" value="Genomic_DNA"/>
</dbReference>
<dbReference type="AlphaFoldDB" id="A0A382ZVG0"/>
<protein>
    <recommendedName>
        <fullName evidence="1">Putative endonuclease Z1 domain-containing protein</fullName>
    </recommendedName>
</protein>
<proteinExistence type="predicted"/>
<reference evidence="2" key="1">
    <citation type="submission" date="2018-05" db="EMBL/GenBank/DDBJ databases">
        <authorList>
            <person name="Lanie J.A."/>
            <person name="Ng W.-L."/>
            <person name="Kazmierczak K.M."/>
            <person name="Andrzejewski T.M."/>
            <person name="Davidsen T.M."/>
            <person name="Wayne K.J."/>
            <person name="Tettelin H."/>
            <person name="Glass J.I."/>
            <person name="Rusch D."/>
            <person name="Podicherti R."/>
            <person name="Tsui H.-C.T."/>
            <person name="Winkler M.E."/>
        </authorList>
    </citation>
    <scope>NUCLEOTIDE SEQUENCE</scope>
</reference>
<evidence type="ECO:0000259" key="1">
    <source>
        <dbReference type="Pfam" id="PF10593"/>
    </source>
</evidence>
<gene>
    <name evidence="2" type="ORF">METZ01_LOCUS452490</name>
</gene>
<dbReference type="InterPro" id="IPR018310">
    <property type="entry name" value="Put_endonuclease_Z1-dom"/>
</dbReference>
<feature type="domain" description="Putative endonuclease Z1" evidence="1">
    <location>
        <begin position="90"/>
        <end position="255"/>
    </location>
</feature>
<accession>A0A382ZVG0</accession>
<dbReference type="Pfam" id="PF10593">
    <property type="entry name" value="Z1"/>
    <property type="match status" value="1"/>
</dbReference>
<evidence type="ECO:0000313" key="2">
    <source>
        <dbReference type="EMBL" id="SVD99636.1"/>
    </source>
</evidence>
<sequence length="255" mass="29384">TATPFANIFIDPDNDDDMLEENLFPKDFMIKVPTPKNYCGQDFFFINHLEEAEHSPLRLIDVEDHEEKLLPISGQKKWMADNINELPEKLKEAIRAFFISTAVRFCRGDRSEHHTMIINVSHLADVQNKIKTVLGEYLQDLCDVLEATAGQNPDRAKENGQIREMYETYENIYFDIDEDWNNIFSELFNVGKKIKQYSINVNSPDKLDYKAYDAHGLVAIVVGGLKLSRGMTFEGLSVSYFARSSKMYDTLMQMC</sequence>
<feature type="non-terminal residue" evidence="2">
    <location>
        <position position="255"/>
    </location>
</feature>
<name>A0A382ZVG0_9ZZZZ</name>
<organism evidence="2">
    <name type="scientific">marine metagenome</name>
    <dbReference type="NCBI Taxonomy" id="408172"/>
    <lineage>
        <taxon>unclassified sequences</taxon>
        <taxon>metagenomes</taxon>
        <taxon>ecological metagenomes</taxon>
    </lineage>
</organism>
<feature type="non-terminal residue" evidence="2">
    <location>
        <position position="1"/>
    </location>
</feature>